<dbReference type="Proteomes" id="UP000719766">
    <property type="component" value="Unassembled WGS sequence"/>
</dbReference>
<evidence type="ECO:0000256" key="1">
    <source>
        <dbReference type="SAM" id="MobiDB-lite"/>
    </source>
</evidence>
<dbReference type="OrthoDB" id="2423701at2759"/>
<name>A0A9P7AIT3_9AGAM</name>
<feature type="region of interest" description="Disordered" evidence="1">
    <location>
        <begin position="258"/>
        <end position="284"/>
    </location>
</feature>
<comment type="caution">
    <text evidence="2">The sequence shown here is derived from an EMBL/GenBank/DDBJ whole genome shotgun (WGS) entry which is preliminary data.</text>
</comment>
<dbReference type="EMBL" id="JABBWE010000060">
    <property type="protein sequence ID" value="KAG1789258.1"/>
    <property type="molecule type" value="Genomic_DNA"/>
</dbReference>
<protein>
    <submittedName>
        <fullName evidence="2">Uncharacterized protein</fullName>
    </submittedName>
</protein>
<evidence type="ECO:0000313" key="2">
    <source>
        <dbReference type="EMBL" id="KAG1789258.1"/>
    </source>
</evidence>
<dbReference type="AlphaFoldDB" id="A0A9P7AIT3"/>
<proteinExistence type="predicted"/>
<sequence length="355" mass="39548">MSTVSKPFLDISKNKQVFKRDAEKIAGSMSSHSLANRLSTSFKYQGSNGGTMKIEFILDSESFPFTPAPNVLVVHVDECFASEALKFEKVRSSACFLKVFLSTYTGRASLYVHTNFNYIRPYLHLPNNYDKAIDLYSTVIDLNSTFNTLANRSKAKLGEMLWEDALLDMQKCCMARNATMKPSKPSQSCCRSWMMLLKLRYEYVCPSEAFEEQFGLNSTILPSSAQHLYGPFVRPSSIAEPLQNKSRVQGVFVIHNEPLGSPNGTHQGSGGDQDHTLSPRSVANSTTRVSGMVHSWASTQTLLRWAGWMVRRAQSSRVQDGEKMHFEPGDWGDGSFDGSESALLKTLLGDARAAY</sequence>
<gene>
    <name evidence="2" type="ORF">HD556DRAFT_1311439</name>
</gene>
<reference evidence="2" key="1">
    <citation type="journal article" date="2020" name="New Phytol.">
        <title>Comparative genomics reveals dynamic genome evolution in host specialist ectomycorrhizal fungi.</title>
        <authorList>
            <person name="Lofgren L.A."/>
            <person name="Nguyen N.H."/>
            <person name="Vilgalys R."/>
            <person name="Ruytinx J."/>
            <person name="Liao H.L."/>
            <person name="Branco S."/>
            <person name="Kuo A."/>
            <person name="LaButti K."/>
            <person name="Lipzen A."/>
            <person name="Andreopoulos W."/>
            <person name="Pangilinan J."/>
            <person name="Riley R."/>
            <person name="Hundley H."/>
            <person name="Na H."/>
            <person name="Barry K."/>
            <person name="Grigoriev I.V."/>
            <person name="Stajich J.E."/>
            <person name="Kennedy P.G."/>
        </authorList>
    </citation>
    <scope>NUCLEOTIDE SEQUENCE</scope>
    <source>
        <strain evidence="2">S12</strain>
    </source>
</reference>
<accession>A0A9P7AIT3</accession>
<dbReference type="GeneID" id="64594304"/>
<keyword evidence="3" id="KW-1185">Reference proteome</keyword>
<dbReference type="RefSeq" id="XP_041156360.1">
    <property type="nucleotide sequence ID" value="XM_041300540.1"/>
</dbReference>
<evidence type="ECO:0000313" key="3">
    <source>
        <dbReference type="Proteomes" id="UP000719766"/>
    </source>
</evidence>
<organism evidence="2 3">
    <name type="scientific">Suillus plorans</name>
    <dbReference type="NCBI Taxonomy" id="116603"/>
    <lineage>
        <taxon>Eukaryota</taxon>
        <taxon>Fungi</taxon>
        <taxon>Dikarya</taxon>
        <taxon>Basidiomycota</taxon>
        <taxon>Agaricomycotina</taxon>
        <taxon>Agaricomycetes</taxon>
        <taxon>Agaricomycetidae</taxon>
        <taxon>Boletales</taxon>
        <taxon>Suillineae</taxon>
        <taxon>Suillaceae</taxon>
        <taxon>Suillus</taxon>
    </lineage>
</organism>